<dbReference type="GO" id="GO:0006817">
    <property type="term" value="P:phosphate ion transport"/>
    <property type="evidence" value="ECO:0007669"/>
    <property type="project" value="TreeGrafter"/>
</dbReference>
<feature type="domain" description="SPX" evidence="9">
    <location>
        <begin position="1"/>
        <end position="184"/>
    </location>
</feature>
<dbReference type="Pfam" id="PF03124">
    <property type="entry name" value="EXS"/>
    <property type="match status" value="1"/>
</dbReference>
<evidence type="ECO:0000259" key="8">
    <source>
        <dbReference type="PROSITE" id="PS51380"/>
    </source>
</evidence>
<dbReference type="KEGG" id="bgt:106060187"/>
<dbReference type="PROSITE" id="PS51380">
    <property type="entry name" value="EXS"/>
    <property type="match status" value="1"/>
</dbReference>
<feature type="transmembrane region" description="Helical" evidence="7">
    <location>
        <begin position="244"/>
        <end position="263"/>
    </location>
</feature>
<sequence length="692" mass="81634">MKFAEHLGAHITPEWRKQYIQYEYMKEMLYDAQEQAPSPEVTDTSTIQRYFARFTEKFFQFCEKELSKINTFFLEKLSEANRKYANLKAELEVFLNHHSQQRHTQLRRRKASMANLQLFKDKELKGQAMSSMRKLHDLKLAFSEFYLSLVLLQNYQTLNFTGFRKILKKHDKMMQTTTGSEWRQAHVEASAFYTNKEVDHLIKDVEQSVTSELEGGDRSKAMKRLRVPPLGDEQHPWTNFKMGLCLGMFAVLVIVIIITAIYVDRAEDWEAALHMYRGSFLVIFDLFLLGVNTYGWRSSGVNHVLIFEIDPRNHLTHSQLLELASFLGVIWALSVLSYLYSEYLSIPPMAMPLAFTTFLIVALINPFKIFYYRARMWLLRILFRIVTAPFHHVGFADFWLADQLNSLVTVLLDLEYLICYYAFDVKWLGGDPERESVCSKNVYGIIAIVSSLPAWFRFAQCLRRYRDTKLVFPHIVNAGKYSTTFFVVLFSTLYKVHVEMYGDHYRQASVFFYLWIVSAVISSCYTYTWDIKMDWGLMDKNAGDNRFLREEVVYAYKAYYYFAMIEDFILRFLWTLTVSVGEGLFYNNTVLKTVFASLEVFRRFVWNFFRLENEHLNNCGQFRAVRDISIGPIDSNFEQQLLDIMDSENETDWRLNDKRRRGFRNNKESRLFIDEDDERVPLVNGGKELKRM</sequence>
<comment type="subcellular location">
    <subcellularLocation>
        <location evidence="1">Membrane</location>
        <topology evidence="1">Multi-pass membrane protein</topology>
    </subcellularLocation>
</comment>
<evidence type="ECO:0000256" key="6">
    <source>
        <dbReference type="SAM" id="Coils"/>
    </source>
</evidence>
<dbReference type="VEuPathDB" id="VectorBase:BGLAX_047106"/>
<evidence type="ECO:0000256" key="5">
    <source>
        <dbReference type="ARBA" id="ARBA00023136"/>
    </source>
</evidence>
<accession>A0A2C9JMJ6</accession>
<dbReference type="Proteomes" id="UP000076420">
    <property type="component" value="Unassembled WGS sequence"/>
</dbReference>
<name>A0A2C9JMJ6_BIOGL</name>
<feature type="transmembrane region" description="Helical" evidence="7">
    <location>
        <begin position="275"/>
        <end position="296"/>
    </location>
</feature>
<dbReference type="OrthoDB" id="9970435at2759"/>
<protein>
    <recommendedName>
        <fullName evidence="12">SPX domain-containing protein</fullName>
    </recommendedName>
</protein>
<evidence type="ECO:0000256" key="3">
    <source>
        <dbReference type="ARBA" id="ARBA00022692"/>
    </source>
</evidence>
<proteinExistence type="inferred from homology"/>
<feature type="domain" description="EXS" evidence="8">
    <location>
        <begin position="437"/>
        <end position="643"/>
    </location>
</feature>
<dbReference type="RefSeq" id="XP_013073441.2">
    <property type="nucleotide sequence ID" value="XM_013217987.2"/>
</dbReference>
<evidence type="ECO:0000313" key="10">
    <source>
        <dbReference type="EnsemblMetazoa" id="BGLB004882-PB"/>
    </source>
</evidence>
<dbReference type="EnsemblMetazoa" id="BGLB004882-RB">
    <property type="protein sequence ID" value="BGLB004882-PB"/>
    <property type="gene ID" value="BGLB004882"/>
</dbReference>
<gene>
    <name evidence="10" type="primary">106060187</name>
</gene>
<feature type="transmembrane region" description="Helical" evidence="7">
    <location>
        <begin position="470"/>
        <end position="490"/>
    </location>
</feature>
<feature type="transmembrane region" description="Helical" evidence="7">
    <location>
        <begin position="510"/>
        <end position="528"/>
    </location>
</feature>
<dbReference type="STRING" id="6526.A0A2C9JMJ6"/>
<keyword evidence="6" id="KW-0175">Coiled coil</keyword>
<dbReference type="PROSITE" id="PS51382">
    <property type="entry name" value="SPX"/>
    <property type="match status" value="1"/>
</dbReference>
<dbReference type="InterPro" id="IPR004342">
    <property type="entry name" value="EXS_C"/>
</dbReference>
<dbReference type="PANTHER" id="PTHR10783">
    <property type="entry name" value="XENOTROPIC AND POLYTROPIC RETROVIRUS RECEPTOR 1-RELATED"/>
    <property type="match status" value="1"/>
</dbReference>
<evidence type="ECO:0000259" key="9">
    <source>
        <dbReference type="PROSITE" id="PS51382"/>
    </source>
</evidence>
<organism evidence="10 11">
    <name type="scientific">Biomphalaria glabrata</name>
    <name type="common">Bloodfluke planorb</name>
    <name type="synonym">Freshwater snail</name>
    <dbReference type="NCBI Taxonomy" id="6526"/>
    <lineage>
        <taxon>Eukaryota</taxon>
        <taxon>Metazoa</taxon>
        <taxon>Spiralia</taxon>
        <taxon>Lophotrochozoa</taxon>
        <taxon>Mollusca</taxon>
        <taxon>Gastropoda</taxon>
        <taxon>Heterobranchia</taxon>
        <taxon>Euthyneura</taxon>
        <taxon>Panpulmonata</taxon>
        <taxon>Hygrophila</taxon>
        <taxon>Lymnaeoidea</taxon>
        <taxon>Planorbidae</taxon>
        <taxon>Biomphalaria</taxon>
    </lineage>
</organism>
<dbReference type="AlphaFoldDB" id="A0A2C9JMJ6"/>
<evidence type="ECO:0000313" key="11">
    <source>
        <dbReference type="Proteomes" id="UP000076420"/>
    </source>
</evidence>
<evidence type="ECO:0000256" key="1">
    <source>
        <dbReference type="ARBA" id="ARBA00004141"/>
    </source>
</evidence>
<dbReference type="GO" id="GO:0016036">
    <property type="term" value="P:cellular response to phosphate starvation"/>
    <property type="evidence" value="ECO:0007669"/>
    <property type="project" value="TreeGrafter"/>
</dbReference>
<dbReference type="GO" id="GO:0005886">
    <property type="term" value="C:plasma membrane"/>
    <property type="evidence" value="ECO:0007669"/>
    <property type="project" value="TreeGrafter"/>
</dbReference>
<feature type="transmembrane region" description="Helical" evidence="7">
    <location>
        <begin position="346"/>
        <end position="365"/>
    </location>
</feature>
<dbReference type="Pfam" id="PF03105">
    <property type="entry name" value="SPX"/>
    <property type="match status" value="2"/>
</dbReference>
<feature type="coiled-coil region" evidence="6">
    <location>
        <begin position="70"/>
        <end position="97"/>
    </location>
</feature>
<evidence type="ECO:0000256" key="4">
    <source>
        <dbReference type="ARBA" id="ARBA00022989"/>
    </source>
</evidence>
<dbReference type="CDD" id="cd14477">
    <property type="entry name" value="SPX_XPR1_like"/>
    <property type="match status" value="1"/>
</dbReference>
<evidence type="ECO:0008006" key="12">
    <source>
        <dbReference type="Google" id="ProtNLM"/>
    </source>
</evidence>
<keyword evidence="5 7" id="KW-0472">Membrane</keyword>
<evidence type="ECO:0000256" key="2">
    <source>
        <dbReference type="ARBA" id="ARBA00009665"/>
    </source>
</evidence>
<dbReference type="InterPro" id="IPR004331">
    <property type="entry name" value="SPX_dom"/>
</dbReference>
<evidence type="ECO:0000256" key="7">
    <source>
        <dbReference type="SAM" id="Phobius"/>
    </source>
</evidence>
<dbReference type="GO" id="GO:0000822">
    <property type="term" value="F:inositol hexakisphosphate binding"/>
    <property type="evidence" value="ECO:0007669"/>
    <property type="project" value="TreeGrafter"/>
</dbReference>
<keyword evidence="4 7" id="KW-1133">Transmembrane helix</keyword>
<keyword evidence="3 7" id="KW-0812">Transmembrane</keyword>
<feature type="transmembrane region" description="Helical" evidence="7">
    <location>
        <begin position="320"/>
        <end position="340"/>
    </location>
</feature>
<reference evidence="10" key="1">
    <citation type="submission" date="2020-05" db="UniProtKB">
        <authorList>
            <consortium name="EnsemblMetazoa"/>
        </authorList>
    </citation>
    <scope>IDENTIFICATION</scope>
    <source>
        <strain evidence="10">BB02</strain>
    </source>
</reference>
<dbReference type="PANTHER" id="PTHR10783:SF103">
    <property type="entry name" value="SOLUTE CARRIER FAMILY 53 MEMBER 1"/>
    <property type="match status" value="1"/>
</dbReference>
<comment type="similarity">
    <text evidence="2">Belongs to the SYG1 (TC 2.A.94) family.</text>
</comment>
<dbReference type="VEuPathDB" id="VectorBase:BGLB004882"/>
<dbReference type="GO" id="GO:0005794">
    <property type="term" value="C:Golgi apparatus"/>
    <property type="evidence" value="ECO:0007669"/>
    <property type="project" value="TreeGrafter"/>
</dbReference>